<reference evidence="2" key="1">
    <citation type="submission" date="2021-06" db="EMBL/GenBank/DDBJ databases">
        <authorList>
            <person name="Kallberg Y."/>
            <person name="Tangrot J."/>
            <person name="Rosling A."/>
        </authorList>
    </citation>
    <scope>NUCLEOTIDE SEQUENCE</scope>
    <source>
        <strain evidence="2">CL551</strain>
    </source>
</reference>
<dbReference type="OrthoDB" id="5600312at2759"/>
<feature type="compositionally biased region" description="Basic and acidic residues" evidence="1">
    <location>
        <begin position="696"/>
        <end position="717"/>
    </location>
</feature>
<dbReference type="AlphaFoldDB" id="A0A9N8YQL2"/>
<feature type="compositionally biased region" description="Polar residues" evidence="1">
    <location>
        <begin position="322"/>
        <end position="333"/>
    </location>
</feature>
<protein>
    <submittedName>
        <fullName evidence="2">15492_t:CDS:1</fullName>
    </submittedName>
</protein>
<gene>
    <name evidence="2" type="ORF">AMORRO_LOCUS841</name>
</gene>
<comment type="caution">
    <text evidence="2">The sequence shown here is derived from an EMBL/GenBank/DDBJ whole genome shotgun (WGS) entry which is preliminary data.</text>
</comment>
<feature type="compositionally biased region" description="Basic and acidic residues" evidence="1">
    <location>
        <begin position="1"/>
        <end position="11"/>
    </location>
</feature>
<organism evidence="2 3">
    <name type="scientific">Acaulospora morrowiae</name>
    <dbReference type="NCBI Taxonomy" id="94023"/>
    <lineage>
        <taxon>Eukaryota</taxon>
        <taxon>Fungi</taxon>
        <taxon>Fungi incertae sedis</taxon>
        <taxon>Mucoromycota</taxon>
        <taxon>Glomeromycotina</taxon>
        <taxon>Glomeromycetes</taxon>
        <taxon>Diversisporales</taxon>
        <taxon>Acaulosporaceae</taxon>
        <taxon>Acaulospora</taxon>
    </lineage>
</organism>
<feature type="compositionally biased region" description="Basic and acidic residues" evidence="1">
    <location>
        <begin position="40"/>
        <end position="68"/>
    </location>
</feature>
<feature type="region of interest" description="Disordered" evidence="1">
    <location>
        <begin position="497"/>
        <end position="519"/>
    </location>
</feature>
<feature type="region of interest" description="Disordered" evidence="1">
    <location>
        <begin position="692"/>
        <end position="717"/>
    </location>
</feature>
<name>A0A9N8YQL2_9GLOM</name>
<feature type="region of interest" description="Disordered" evidence="1">
    <location>
        <begin position="595"/>
        <end position="617"/>
    </location>
</feature>
<feature type="compositionally biased region" description="Basic and acidic residues" evidence="1">
    <location>
        <begin position="598"/>
        <end position="610"/>
    </location>
</feature>
<feature type="compositionally biased region" description="Polar residues" evidence="1">
    <location>
        <begin position="28"/>
        <end position="37"/>
    </location>
</feature>
<dbReference type="Proteomes" id="UP000789342">
    <property type="component" value="Unassembled WGS sequence"/>
</dbReference>
<evidence type="ECO:0000313" key="3">
    <source>
        <dbReference type="Proteomes" id="UP000789342"/>
    </source>
</evidence>
<feature type="region of interest" description="Disordered" evidence="1">
    <location>
        <begin position="309"/>
        <end position="337"/>
    </location>
</feature>
<feature type="region of interest" description="Disordered" evidence="1">
    <location>
        <begin position="418"/>
        <end position="450"/>
    </location>
</feature>
<dbReference type="EMBL" id="CAJVPV010000287">
    <property type="protein sequence ID" value="CAG8449824.1"/>
    <property type="molecule type" value="Genomic_DNA"/>
</dbReference>
<evidence type="ECO:0000256" key="1">
    <source>
        <dbReference type="SAM" id="MobiDB-lite"/>
    </source>
</evidence>
<feature type="region of interest" description="Disordered" evidence="1">
    <location>
        <begin position="1"/>
        <end position="68"/>
    </location>
</feature>
<keyword evidence="3" id="KW-1185">Reference proteome</keyword>
<feature type="compositionally biased region" description="Basic and acidic residues" evidence="1">
    <location>
        <begin position="418"/>
        <end position="428"/>
    </location>
</feature>
<evidence type="ECO:0000313" key="2">
    <source>
        <dbReference type="EMBL" id="CAG8449824.1"/>
    </source>
</evidence>
<proteinExistence type="predicted"/>
<feature type="compositionally biased region" description="Polar residues" evidence="1">
    <location>
        <begin position="12"/>
        <end position="21"/>
    </location>
</feature>
<accession>A0A9N8YQL2</accession>
<sequence>MNKENKKKTYERLQNTLITSTERPKKFTQIQKPQNTSKQNENKVVKKKQENDEGRNALNSIHEKEQAERRRLLEEYRKKRELEKLKSQKQVKPKKSVELKLQTSKTTKNGLAKNAPTSEFAKQNVRQTPVRKPENLSLVQSKNIITPTPVASKEEIANNVKGSEFDTDNTNVPVKVTLNDKGPDTPLVDSSQKLERSQHLMSLDKTKYSEIVSADKELTIQTPVSVSAVQAEKPRHFITLDNINFYDGESDMFYYVGNDIDLMDPIDKESTTPTSISMNSTPVRSHSKIYSSPVIKVSGKPQRVLLTNQISDDAKDKIDSKNGSPTPTATSPMSVVARRRSKIYSSPSVKISGKAQRVRVQMSSGKDFTPESEPLSNTTRELEITPTSTKLTSRRRSKIYQSPTLKLTGKAQRMIDVPRKHLSEKDNDQTTTRSAAAPKNKLSLTPLNPRERSLIYSNSVNKLSESKEDEENSNCISTPKRSIHPIFKFKAQRLENSKEDGLVSTEKNDTNNAEGKADDNTDQDIELKIQKFFTSLQSLPTSVNIKQNIDDSLSNSIDSLPECLPQNNVSLHLDYESASFDTSVYQQETVLEDSMVESNDKGNDNEKVVESPEESSLTVLTPVKAKKKEREELGVSSVVTPVRRSARNQKSSPDTYMLTPEDQVRKLLEENGFTYVSNPALNCENNFAPLKRTPKKVGEESFESRTDTERQKSSRKSVKWEDLTNLLELVPKNI</sequence>